<dbReference type="EMBL" id="JALNTZ010000002">
    <property type="protein sequence ID" value="KAJ3663913.1"/>
    <property type="molecule type" value="Genomic_DNA"/>
</dbReference>
<evidence type="ECO:0000256" key="1">
    <source>
        <dbReference type="SAM" id="MobiDB-lite"/>
    </source>
</evidence>
<keyword evidence="3" id="KW-1185">Reference proteome</keyword>
<name>A0AA38IU26_9CUCU</name>
<gene>
    <name evidence="2" type="ORF">Zmor_008130</name>
</gene>
<protein>
    <submittedName>
        <fullName evidence="2">Uncharacterized protein</fullName>
    </submittedName>
</protein>
<sequence>MHPTRRGATRTFADEDKSITVLSCTNCCFRSAECGAGSGRGISPAERKEAGRDAAGARLTRTAGEGYSRGGEIRRDGNVRVVNMVGGIVGSCWSQNIYGVCNIKDHSQ</sequence>
<reference evidence="2" key="1">
    <citation type="journal article" date="2023" name="G3 (Bethesda)">
        <title>Whole genome assemblies of Zophobas morio and Tenebrio molitor.</title>
        <authorList>
            <person name="Kaur S."/>
            <person name="Stinson S.A."/>
            <person name="diCenzo G.C."/>
        </authorList>
    </citation>
    <scope>NUCLEOTIDE SEQUENCE</scope>
    <source>
        <strain evidence="2">QUZm001</strain>
    </source>
</reference>
<dbReference type="Proteomes" id="UP001168821">
    <property type="component" value="Unassembled WGS sequence"/>
</dbReference>
<evidence type="ECO:0000313" key="3">
    <source>
        <dbReference type="Proteomes" id="UP001168821"/>
    </source>
</evidence>
<evidence type="ECO:0000313" key="2">
    <source>
        <dbReference type="EMBL" id="KAJ3663913.1"/>
    </source>
</evidence>
<accession>A0AA38IU26</accession>
<organism evidence="2 3">
    <name type="scientific">Zophobas morio</name>
    <dbReference type="NCBI Taxonomy" id="2755281"/>
    <lineage>
        <taxon>Eukaryota</taxon>
        <taxon>Metazoa</taxon>
        <taxon>Ecdysozoa</taxon>
        <taxon>Arthropoda</taxon>
        <taxon>Hexapoda</taxon>
        <taxon>Insecta</taxon>
        <taxon>Pterygota</taxon>
        <taxon>Neoptera</taxon>
        <taxon>Endopterygota</taxon>
        <taxon>Coleoptera</taxon>
        <taxon>Polyphaga</taxon>
        <taxon>Cucujiformia</taxon>
        <taxon>Tenebrionidae</taxon>
        <taxon>Zophobas</taxon>
    </lineage>
</organism>
<feature type="region of interest" description="Disordered" evidence="1">
    <location>
        <begin position="37"/>
        <end position="71"/>
    </location>
</feature>
<proteinExistence type="predicted"/>
<comment type="caution">
    <text evidence="2">The sequence shown here is derived from an EMBL/GenBank/DDBJ whole genome shotgun (WGS) entry which is preliminary data.</text>
</comment>
<dbReference type="AlphaFoldDB" id="A0AA38IU26"/>